<keyword evidence="1" id="KW-0479">Metal-binding</keyword>
<evidence type="ECO:0000256" key="1">
    <source>
        <dbReference type="PIRSR" id="PIRSR600760-2"/>
    </source>
</evidence>
<dbReference type="InterPro" id="IPR020550">
    <property type="entry name" value="Inositol_monophosphatase_CS"/>
</dbReference>
<dbReference type="Proteomes" id="UP000031518">
    <property type="component" value="Unassembled WGS sequence"/>
</dbReference>
<dbReference type="SUPFAM" id="SSF56655">
    <property type="entry name" value="Carbohydrate phosphatase"/>
    <property type="match status" value="1"/>
</dbReference>
<dbReference type="PANTHER" id="PTHR43028">
    <property type="entry name" value="3'(2'),5'-BISPHOSPHATE NUCLEOTIDASE 1"/>
    <property type="match status" value="1"/>
</dbReference>
<evidence type="ECO:0000313" key="2">
    <source>
        <dbReference type="EMBL" id="CDM66857.1"/>
    </source>
</evidence>
<feature type="binding site" evidence="1">
    <location>
        <position position="88"/>
    </location>
    <ligand>
        <name>Mg(2+)</name>
        <dbReference type="ChEBI" id="CHEBI:18420"/>
        <label>1</label>
        <note>catalytic</note>
    </ligand>
</feature>
<dbReference type="CDD" id="cd01638">
    <property type="entry name" value="CysQ"/>
    <property type="match status" value="1"/>
</dbReference>
<gene>
    <name evidence="2" type="ORF">PYK22_02896</name>
</gene>
<sequence>MAVDLERELEIAIALARRAGQEAMRYYGGPLEVAHKGEIEEPVTQADTAANEIVVRGLLENFPDDGILSEETADTARRLGRSRVWMVDPLDGTSGFIARDDDFAVHIGLSIDGAPALGVVYRPAVDVLYWAVCGQGAWRQRAEEEATRLQVSDVSDLREARLAASRTHRSPRLDRVIQALGIKTETRRGSVGVKIGLIVERECDLYIHLSSRSKQWDTCAPEAILREAGGELTDLWGYPLRYNTPDVWNRNGLVASNGRLHKAVIERLQPLLAEFGRTRVA</sequence>
<dbReference type="GO" id="GO:0046872">
    <property type="term" value="F:metal ion binding"/>
    <property type="evidence" value="ECO:0007669"/>
    <property type="project" value="UniProtKB-KW"/>
</dbReference>
<feature type="binding site" evidence="1">
    <location>
        <position position="70"/>
    </location>
    <ligand>
        <name>Mg(2+)</name>
        <dbReference type="ChEBI" id="CHEBI:18420"/>
        <label>1</label>
        <note>catalytic</note>
    </ligand>
</feature>
<evidence type="ECO:0000313" key="3">
    <source>
        <dbReference type="Proteomes" id="UP000031518"/>
    </source>
</evidence>
<dbReference type="STRING" id="454194.PYK22_02896"/>
<dbReference type="EMBL" id="CBXV010000008">
    <property type="protein sequence ID" value="CDM66857.1"/>
    <property type="molecule type" value="Genomic_DNA"/>
</dbReference>
<keyword evidence="3" id="KW-1185">Reference proteome</keyword>
<proteinExistence type="predicted"/>
<dbReference type="PRINTS" id="PR00377">
    <property type="entry name" value="IMPHPHTASES"/>
</dbReference>
<feature type="binding site" evidence="1">
    <location>
        <position position="90"/>
    </location>
    <ligand>
        <name>Mg(2+)</name>
        <dbReference type="ChEBI" id="CHEBI:18420"/>
        <label>2</label>
    </ligand>
</feature>
<reference evidence="2 3" key="2">
    <citation type="submission" date="2015-01" db="EMBL/GenBank/DDBJ databases">
        <title>Complete genome sequence of Pyrinomonas methylaliphatogenes type strain K22T.</title>
        <authorList>
            <person name="Lee K.C.Y."/>
            <person name="Power J.F."/>
            <person name="Dunfield P.F."/>
            <person name="Morgan X.C."/>
            <person name="Huttenhower C."/>
            <person name="Stott M.B."/>
        </authorList>
    </citation>
    <scope>NUCLEOTIDE SEQUENCE [LARGE SCALE GENOMIC DNA]</scope>
    <source>
        <strain evidence="2 3">K22</strain>
    </source>
</reference>
<organism evidence="2 3">
    <name type="scientific">Pyrinomonas methylaliphatogenes</name>
    <dbReference type="NCBI Taxonomy" id="454194"/>
    <lineage>
        <taxon>Bacteria</taxon>
        <taxon>Pseudomonadati</taxon>
        <taxon>Acidobacteriota</taxon>
        <taxon>Blastocatellia</taxon>
        <taxon>Blastocatellales</taxon>
        <taxon>Pyrinomonadaceae</taxon>
        <taxon>Pyrinomonas</taxon>
    </lineage>
</organism>
<dbReference type="Gene3D" id="3.40.190.80">
    <property type="match status" value="1"/>
</dbReference>
<protein>
    <submittedName>
        <fullName evidence="2">3'-phosphoadenosine 5'-phosphosulfate (PAPS) 3'-phosphatase</fullName>
        <ecNumber evidence="2">3.1.3.7</ecNumber>
    </submittedName>
</protein>
<keyword evidence="2" id="KW-0378">Hydrolase</keyword>
<keyword evidence="1" id="KW-0460">Magnesium</keyword>
<dbReference type="GO" id="GO:0046854">
    <property type="term" value="P:phosphatidylinositol phosphate biosynthetic process"/>
    <property type="evidence" value="ECO:0007669"/>
    <property type="project" value="InterPro"/>
</dbReference>
<dbReference type="Pfam" id="PF00459">
    <property type="entry name" value="Inositol_P"/>
    <property type="match status" value="1"/>
</dbReference>
<dbReference type="InterPro" id="IPR050725">
    <property type="entry name" value="CysQ/Inositol_MonoPase"/>
</dbReference>
<dbReference type="InterPro" id="IPR000760">
    <property type="entry name" value="Inositol_monophosphatase-like"/>
</dbReference>
<comment type="cofactor">
    <cofactor evidence="1">
        <name>Mg(2+)</name>
        <dbReference type="ChEBI" id="CHEBI:18420"/>
    </cofactor>
</comment>
<dbReference type="Gene3D" id="3.30.540.10">
    <property type="entry name" value="Fructose-1,6-Bisphosphatase, subunit A, domain 1"/>
    <property type="match status" value="1"/>
</dbReference>
<dbReference type="GO" id="GO:0008441">
    <property type="term" value="F:3'(2'),5'-bisphosphate nucleotidase activity"/>
    <property type="evidence" value="ECO:0007669"/>
    <property type="project" value="UniProtKB-EC"/>
</dbReference>
<reference evidence="2 3" key="1">
    <citation type="submission" date="2013-12" db="EMBL/GenBank/DDBJ databases">
        <authorList>
            <person name="Stott M."/>
        </authorList>
    </citation>
    <scope>NUCLEOTIDE SEQUENCE [LARGE SCALE GENOMIC DNA]</scope>
    <source>
        <strain evidence="2 3">K22</strain>
    </source>
</reference>
<dbReference type="AlphaFoldDB" id="A0A0B6X1I0"/>
<dbReference type="PANTHER" id="PTHR43028:SF5">
    <property type="entry name" value="3'(2'),5'-BISPHOSPHATE NUCLEOTIDASE 1"/>
    <property type="match status" value="1"/>
</dbReference>
<accession>A0A0B6X1I0</accession>
<name>A0A0B6X1I0_9BACT</name>
<feature type="binding site" evidence="1">
    <location>
        <position position="217"/>
    </location>
    <ligand>
        <name>Mg(2+)</name>
        <dbReference type="ChEBI" id="CHEBI:18420"/>
        <label>1</label>
        <note>catalytic</note>
    </ligand>
</feature>
<dbReference type="RefSeq" id="WP_060635712.1">
    <property type="nucleotide sequence ID" value="NZ_CBXV010000008.1"/>
</dbReference>
<feature type="binding site" evidence="1">
    <location>
        <position position="91"/>
    </location>
    <ligand>
        <name>Mg(2+)</name>
        <dbReference type="ChEBI" id="CHEBI:18420"/>
        <label>1</label>
        <note>catalytic</note>
    </ligand>
</feature>
<dbReference type="EC" id="3.1.3.7" evidence="2"/>
<dbReference type="PROSITE" id="PS00630">
    <property type="entry name" value="IMP_2"/>
    <property type="match status" value="1"/>
</dbReference>
<dbReference type="OrthoDB" id="9772456at2"/>